<accession>A0A5E4NM92</accession>
<reference evidence="2 3" key="1">
    <citation type="submission" date="2019-08" db="EMBL/GenBank/DDBJ databases">
        <authorList>
            <person name="Alioto T."/>
            <person name="Alioto T."/>
            <person name="Gomez Garrido J."/>
        </authorList>
    </citation>
    <scope>NUCLEOTIDE SEQUENCE [LARGE SCALE GENOMIC DNA]</scope>
</reference>
<dbReference type="InterPro" id="IPR052560">
    <property type="entry name" value="RdDP_mobile_element"/>
</dbReference>
<dbReference type="PANTHER" id="PTHR36688:SF2">
    <property type="entry name" value="ENDONUCLEASE_EXONUCLEASE_PHOSPHATASE DOMAIN-CONTAINING PROTEIN"/>
    <property type="match status" value="1"/>
</dbReference>
<keyword evidence="2" id="KW-0695">RNA-directed DNA polymerase</keyword>
<keyword evidence="3" id="KW-1185">Reference proteome</keyword>
<feature type="domain" description="Reverse transcriptase" evidence="1">
    <location>
        <begin position="1"/>
        <end position="133"/>
    </location>
</feature>
<keyword evidence="2" id="KW-0548">Nucleotidyltransferase</keyword>
<dbReference type="PROSITE" id="PS50878">
    <property type="entry name" value="RT_POL"/>
    <property type="match status" value="1"/>
</dbReference>
<sequence length="248" mass="28152">MKTTNSSIPKNVQIIKKKVLQNGLLQGSILSPILFNVYTADIIRTNSRKLIYADDIGIVKQGKTFEEIEYNLGKDLAKIQKYLKTWYLILNASKSISIAFHLNNREANYKIMVNVNEEVIPNEDFPRYLGVKLDRALTFKPHLEGLKNKLKTRNNIISKLAGTTWGCKANTLRISAMALVYSAAEYCEPAWTRSTHSKKIDTQLNHTMRIISRTVKSTQIQQWLPALANIAPADLRRKAATHSLLNKI</sequence>
<evidence type="ECO:0000313" key="2">
    <source>
        <dbReference type="EMBL" id="VVC42620.1"/>
    </source>
</evidence>
<dbReference type="OrthoDB" id="6620931at2759"/>
<evidence type="ECO:0000313" key="3">
    <source>
        <dbReference type="Proteomes" id="UP000325440"/>
    </source>
</evidence>
<keyword evidence="2" id="KW-0808">Transferase</keyword>
<dbReference type="InterPro" id="IPR000477">
    <property type="entry name" value="RT_dom"/>
</dbReference>
<dbReference type="PANTHER" id="PTHR36688">
    <property type="entry name" value="ENDO/EXONUCLEASE/PHOSPHATASE DOMAIN-CONTAINING PROTEIN"/>
    <property type="match status" value="1"/>
</dbReference>
<dbReference type="Pfam" id="PF00078">
    <property type="entry name" value="RVT_1"/>
    <property type="match status" value="1"/>
</dbReference>
<name>A0A5E4NM92_9HEMI</name>
<proteinExistence type="predicted"/>
<dbReference type="EMBL" id="CABPRJ010001967">
    <property type="protein sequence ID" value="VVC42620.1"/>
    <property type="molecule type" value="Genomic_DNA"/>
</dbReference>
<protein>
    <submittedName>
        <fullName evidence="2">Reverse transcriptase domain</fullName>
    </submittedName>
</protein>
<evidence type="ECO:0000259" key="1">
    <source>
        <dbReference type="PROSITE" id="PS50878"/>
    </source>
</evidence>
<gene>
    <name evidence="2" type="ORF">CINCED_3A014944</name>
</gene>
<dbReference type="Proteomes" id="UP000325440">
    <property type="component" value="Unassembled WGS sequence"/>
</dbReference>
<dbReference type="AlphaFoldDB" id="A0A5E4NM92"/>
<organism evidence="2 3">
    <name type="scientific">Cinara cedri</name>
    <dbReference type="NCBI Taxonomy" id="506608"/>
    <lineage>
        <taxon>Eukaryota</taxon>
        <taxon>Metazoa</taxon>
        <taxon>Ecdysozoa</taxon>
        <taxon>Arthropoda</taxon>
        <taxon>Hexapoda</taxon>
        <taxon>Insecta</taxon>
        <taxon>Pterygota</taxon>
        <taxon>Neoptera</taxon>
        <taxon>Paraneoptera</taxon>
        <taxon>Hemiptera</taxon>
        <taxon>Sternorrhyncha</taxon>
        <taxon>Aphidomorpha</taxon>
        <taxon>Aphidoidea</taxon>
        <taxon>Aphididae</taxon>
        <taxon>Lachninae</taxon>
        <taxon>Cinara</taxon>
    </lineage>
</organism>
<dbReference type="GO" id="GO:0003964">
    <property type="term" value="F:RNA-directed DNA polymerase activity"/>
    <property type="evidence" value="ECO:0007669"/>
    <property type="project" value="UniProtKB-KW"/>
</dbReference>